<evidence type="ECO:0008006" key="4">
    <source>
        <dbReference type="Google" id="ProtNLM"/>
    </source>
</evidence>
<proteinExistence type="predicted"/>
<evidence type="ECO:0000256" key="1">
    <source>
        <dbReference type="SAM" id="SignalP"/>
    </source>
</evidence>
<name>A0A1E1MKA2_RHYSE</name>
<reference evidence="3" key="1">
    <citation type="submission" date="2016-03" db="EMBL/GenBank/DDBJ databases">
        <authorList>
            <person name="Guldener U."/>
        </authorList>
    </citation>
    <scope>NUCLEOTIDE SEQUENCE [LARGE SCALE GENOMIC DNA]</scope>
</reference>
<evidence type="ECO:0000313" key="3">
    <source>
        <dbReference type="Proteomes" id="UP000177625"/>
    </source>
</evidence>
<gene>
    <name evidence="2" type="ORF">RSE6_10383</name>
</gene>
<feature type="signal peptide" evidence="1">
    <location>
        <begin position="1"/>
        <end position="20"/>
    </location>
</feature>
<dbReference type="EMBL" id="FJVC01000383">
    <property type="protein sequence ID" value="CZT49522.1"/>
    <property type="molecule type" value="Genomic_DNA"/>
</dbReference>
<dbReference type="Proteomes" id="UP000177625">
    <property type="component" value="Unassembled WGS sequence"/>
</dbReference>
<keyword evidence="3" id="KW-1185">Reference proteome</keyword>
<sequence>MVRIFNAALAFALFAMPTTAIPPTDAPTVLPKLILRADIPEAVQVFEHNATTHANALETRSLLGKRIQCINYTGYLNFSRTQRALASEKFTNGAYHCGYTQRTAGGCNAEFYCVSFNGNCILGSHIESQFDKIYTQLNCPTGGQYTCLACEYFLTLDDTEMLELTECLLLEDGGSFGCGSDYYGCGGGSVSVSRAIG</sequence>
<protein>
    <recommendedName>
        <fullName evidence="4">Cyanovirin-N domain-containing protein</fullName>
    </recommendedName>
</protein>
<feature type="chain" id="PRO_5009448416" description="Cyanovirin-N domain-containing protein" evidence="1">
    <location>
        <begin position="21"/>
        <end position="197"/>
    </location>
</feature>
<accession>A0A1E1MKA2</accession>
<organism evidence="2 3">
    <name type="scientific">Rhynchosporium secalis</name>
    <name type="common">Barley scald fungus</name>
    <dbReference type="NCBI Taxonomy" id="38038"/>
    <lineage>
        <taxon>Eukaryota</taxon>
        <taxon>Fungi</taxon>
        <taxon>Dikarya</taxon>
        <taxon>Ascomycota</taxon>
        <taxon>Pezizomycotina</taxon>
        <taxon>Leotiomycetes</taxon>
        <taxon>Helotiales</taxon>
        <taxon>Ploettnerulaceae</taxon>
        <taxon>Rhynchosporium</taxon>
    </lineage>
</organism>
<dbReference type="AlphaFoldDB" id="A0A1E1MKA2"/>
<evidence type="ECO:0000313" key="2">
    <source>
        <dbReference type="EMBL" id="CZT49522.1"/>
    </source>
</evidence>
<keyword evidence="1" id="KW-0732">Signal</keyword>